<evidence type="ECO:0000313" key="2">
    <source>
        <dbReference type="EMBL" id="MBW0591502.1"/>
    </source>
</evidence>
<name>A0A9Q3QD51_9BASI</name>
<dbReference type="Proteomes" id="UP000765509">
    <property type="component" value="Unassembled WGS sequence"/>
</dbReference>
<gene>
    <name evidence="2" type="ORF">O181_131217</name>
</gene>
<reference evidence="2" key="1">
    <citation type="submission" date="2021-03" db="EMBL/GenBank/DDBJ databases">
        <title>Draft genome sequence of rust myrtle Austropuccinia psidii MF-1, a brazilian biotype.</title>
        <authorList>
            <person name="Quecine M.C."/>
            <person name="Pachon D.M.R."/>
            <person name="Bonatelli M.L."/>
            <person name="Correr F.H."/>
            <person name="Franceschini L.M."/>
            <person name="Leite T.F."/>
            <person name="Margarido G.R.A."/>
            <person name="Almeida C.A."/>
            <person name="Ferrarezi J.A."/>
            <person name="Labate C.A."/>
        </authorList>
    </citation>
    <scope>NUCLEOTIDE SEQUENCE</scope>
    <source>
        <strain evidence="2">MF-1</strain>
    </source>
</reference>
<feature type="compositionally biased region" description="Polar residues" evidence="1">
    <location>
        <begin position="1"/>
        <end position="14"/>
    </location>
</feature>
<evidence type="ECO:0000256" key="1">
    <source>
        <dbReference type="SAM" id="MobiDB-lite"/>
    </source>
</evidence>
<accession>A0A9Q3QD51</accession>
<sequence>MTSGTGSTQKSAISQRKVPEMPIISEPELELSMSNSNRYKSHLEGSNRHINEPVQTLLLGMKGQELGNVATNPPRSDELLEYPEKAAQRGGNSEILLWM</sequence>
<keyword evidence="3" id="KW-1185">Reference proteome</keyword>
<protein>
    <submittedName>
        <fullName evidence="2">Uncharacterized protein</fullName>
    </submittedName>
</protein>
<dbReference type="EMBL" id="AVOT02143471">
    <property type="protein sequence ID" value="MBW0591502.1"/>
    <property type="molecule type" value="Genomic_DNA"/>
</dbReference>
<organism evidence="2 3">
    <name type="scientific">Austropuccinia psidii MF-1</name>
    <dbReference type="NCBI Taxonomy" id="1389203"/>
    <lineage>
        <taxon>Eukaryota</taxon>
        <taxon>Fungi</taxon>
        <taxon>Dikarya</taxon>
        <taxon>Basidiomycota</taxon>
        <taxon>Pucciniomycotina</taxon>
        <taxon>Pucciniomycetes</taxon>
        <taxon>Pucciniales</taxon>
        <taxon>Sphaerophragmiaceae</taxon>
        <taxon>Austropuccinia</taxon>
    </lineage>
</organism>
<comment type="caution">
    <text evidence="2">The sequence shown here is derived from an EMBL/GenBank/DDBJ whole genome shotgun (WGS) entry which is preliminary data.</text>
</comment>
<dbReference type="AlphaFoldDB" id="A0A9Q3QD51"/>
<proteinExistence type="predicted"/>
<feature type="region of interest" description="Disordered" evidence="1">
    <location>
        <begin position="1"/>
        <end position="24"/>
    </location>
</feature>
<evidence type="ECO:0000313" key="3">
    <source>
        <dbReference type="Proteomes" id="UP000765509"/>
    </source>
</evidence>